<gene>
    <name evidence="1" type="ORF">K461DRAFT_274054</name>
</gene>
<dbReference type="AlphaFoldDB" id="A0A9P4JA72"/>
<reference evidence="1" key="1">
    <citation type="journal article" date="2020" name="Stud. Mycol.">
        <title>101 Dothideomycetes genomes: a test case for predicting lifestyles and emergence of pathogens.</title>
        <authorList>
            <person name="Haridas S."/>
            <person name="Albert R."/>
            <person name="Binder M."/>
            <person name="Bloem J."/>
            <person name="Labutti K."/>
            <person name="Salamov A."/>
            <person name="Andreopoulos B."/>
            <person name="Baker S."/>
            <person name="Barry K."/>
            <person name="Bills G."/>
            <person name="Bluhm B."/>
            <person name="Cannon C."/>
            <person name="Castanera R."/>
            <person name="Culley D."/>
            <person name="Daum C."/>
            <person name="Ezra D."/>
            <person name="Gonzalez J."/>
            <person name="Henrissat B."/>
            <person name="Kuo A."/>
            <person name="Liang C."/>
            <person name="Lipzen A."/>
            <person name="Lutzoni F."/>
            <person name="Magnuson J."/>
            <person name="Mondo S."/>
            <person name="Nolan M."/>
            <person name="Ohm R."/>
            <person name="Pangilinan J."/>
            <person name="Park H.-J."/>
            <person name="Ramirez L."/>
            <person name="Alfaro M."/>
            <person name="Sun H."/>
            <person name="Tritt A."/>
            <person name="Yoshinaga Y."/>
            <person name="Zwiers L.-H."/>
            <person name="Turgeon B."/>
            <person name="Goodwin S."/>
            <person name="Spatafora J."/>
            <person name="Crous P."/>
            <person name="Grigoriev I."/>
        </authorList>
    </citation>
    <scope>NUCLEOTIDE SEQUENCE</scope>
    <source>
        <strain evidence="1">CBS 260.36</strain>
    </source>
</reference>
<protein>
    <submittedName>
        <fullName evidence="1">Uncharacterized protein</fullName>
    </submittedName>
</protein>
<organism evidence="1 2">
    <name type="scientific">Myriangium duriaei CBS 260.36</name>
    <dbReference type="NCBI Taxonomy" id="1168546"/>
    <lineage>
        <taxon>Eukaryota</taxon>
        <taxon>Fungi</taxon>
        <taxon>Dikarya</taxon>
        <taxon>Ascomycota</taxon>
        <taxon>Pezizomycotina</taxon>
        <taxon>Dothideomycetes</taxon>
        <taxon>Dothideomycetidae</taxon>
        <taxon>Myriangiales</taxon>
        <taxon>Myriangiaceae</taxon>
        <taxon>Myriangium</taxon>
    </lineage>
</organism>
<accession>A0A9P4JA72</accession>
<proteinExistence type="predicted"/>
<evidence type="ECO:0000313" key="1">
    <source>
        <dbReference type="EMBL" id="KAF2157824.1"/>
    </source>
</evidence>
<evidence type="ECO:0000313" key="2">
    <source>
        <dbReference type="Proteomes" id="UP000799439"/>
    </source>
</evidence>
<sequence length="110" mass="12024">MSFSVQCYKSASTMTDWALWGGQDGFAQHSRNWSHFAFAFDLAAIDGEDIPGSQVLEKPSEHGEIEQLGNLVESFINLSTLLHVPSPAAVLPMTFIRCFSAGILVQVSFS</sequence>
<dbReference type="EMBL" id="ML996081">
    <property type="protein sequence ID" value="KAF2157824.1"/>
    <property type="molecule type" value="Genomic_DNA"/>
</dbReference>
<name>A0A9P4JA72_9PEZI</name>
<dbReference type="Proteomes" id="UP000799439">
    <property type="component" value="Unassembled WGS sequence"/>
</dbReference>
<comment type="caution">
    <text evidence="1">The sequence shown here is derived from an EMBL/GenBank/DDBJ whole genome shotgun (WGS) entry which is preliminary data.</text>
</comment>
<keyword evidence="2" id="KW-1185">Reference proteome</keyword>